<gene>
    <name evidence="2" type="ORF">ENT99_02660</name>
</gene>
<protein>
    <submittedName>
        <fullName evidence="2">LysR family transcriptional regulator</fullName>
    </submittedName>
</protein>
<feature type="domain" description="PBP" evidence="1">
    <location>
        <begin position="137"/>
        <end position="316"/>
    </location>
</feature>
<name>A0A832ANM5_9CREN</name>
<proteinExistence type="predicted"/>
<dbReference type="InterPro" id="IPR036390">
    <property type="entry name" value="WH_DNA-bd_sf"/>
</dbReference>
<evidence type="ECO:0000313" key="2">
    <source>
        <dbReference type="EMBL" id="HFQ78588.1"/>
    </source>
</evidence>
<dbReference type="Gene3D" id="1.10.10.10">
    <property type="entry name" value="Winged helix-like DNA-binding domain superfamily/Winged helix DNA-binding domain"/>
    <property type="match status" value="1"/>
</dbReference>
<dbReference type="AlphaFoldDB" id="A0A832ANM5"/>
<evidence type="ECO:0000259" key="1">
    <source>
        <dbReference type="Pfam" id="PF12727"/>
    </source>
</evidence>
<comment type="caution">
    <text evidence="2">The sequence shown here is derived from an EMBL/GenBank/DDBJ whole genome shotgun (WGS) entry which is preliminary data.</text>
</comment>
<dbReference type="SUPFAM" id="SSF46785">
    <property type="entry name" value="Winged helix' DNA-binding domain"/>
    <property type="match status" value="1"/>
</dbReference>
<dbReference type="SUPFAM" id="SSF53850">
    <property type="entry name" value="Periplasmic binding protein-like II"/>
    <property type="match status" value="1"/>
</dbReference>
<reference evidence="2" key="1">
    <citation type="journal article" date="2020" name="mSystems">
        <title>Genome- and Community-Level Interaction Insights into Carbon Utilization and Element Cycling Functions of Hydrothermarchaeota in Hydrothermal Sediment.</title>
        <authorList>
            <person name="Zhou Z."/>
            <person name="Liu Y."/>
            <person name="Xu W."/>
            <person name="Pan J."/>
            <person name="Luo Z.H."/>
            <person name="Li M."/>
        </authorList>
    </citation>
    <scope>NUCLEOTIDE SEQUENCE</scope>
    <source>
        <strain evidence="2">SpSt-629</strain>
    </source>
</reference>
<dbReference type="InterPro" id="IPR024370">
    <property type="entry name" value="PBP_domain"/>
</dbReference>
<sequence length="346" mass="38971">MDYDDIVIRFDVVIEYKGHKVLDRRIASIFKMLKERGSMLSASRALGVPYSKIYDIIARIERITGKKVVEAKRGGRGGGGVVLTEFGEKLISLYEIALTKLIETGLSSYSQTISGEKGLVVAHSHDPALSVVFSALSRDGVEVSSMCLGSGLSLAMLSLELADVVCIHLYDPESKMYNTPYLDRFWLTDRVERIGGYQREIVFIYRDGLKFKSIENILHGIVTGELVVASRNRGSGTRLLLESLLKDYMNRFSLDSANVRGIGKELYTHDDVAELIKRGEADVGLTLRYVADRHGLKYMHVTWELYECYALKSRSNSYIDRFKNILHSQQFKSILTGIPGYRPYTI</sequence>
<organism evidence="2">
    <name type="scientific">Ignisphaera aggregans</name>
    <dbReference type="NCBI Taxonomy" id="334771"/>
    <lineage>
        <taxon>Archaea</taxon>
        <taxon>Thermoproteota</taxon>
        <taxon>Thermoprotei</taxon>
        <taxon>Desulfurococcales</taxon>
        <taxon>Desulfurococcaceae</taxon>
        <taxon>Ignisphaera</taxon>
    </lineage>
</organism>
<dbReference type="Pfam" id="PF12727">
    <property type="entry name" value="PBP_like"/>
    <property type="match status" value="1"/>
</dbReference>
<dbReference type="PANTHER" id="PTHR38431:SF1">
    <property type="entry name" value="BLL2305 PROTEIN"/>
    <property type="match status" value="1"/>
</dbReference>
<dbReference type="InterPro" id="IPR036388">
    <property type="entry name" value="WH-like_DNA-bd_sf"/>
</dbReference>
<dbReference type="EMBL" id="DTAU01000046">
    <property type="protein sequence ID" value="HFQ78588.1"/>
    <property type="molecule type" value="Genomic_DNA"/>
</dbReference>
<dbReference type="PANTHER" id="PTHR38431">
    <property type="entry name" value="BLL2305 PROTEIN"/>
    <property type="match status" value="1"/>
</dbReference>
<accession>A0A832ANM5</accession>